<feature type="transmembrane region" description="Helical" evidence="1">
    <location>
        <begin position="70"/>
        <end position="94"/>
    </location>
</feature>
<dbReference type="EMBL" id="CAXAMN010002058">
    <property type="protein sequence ID" value="CAK8997530.1"/>
    <property type="molecule type" value="Genomic_DNA"/>
</dbReference>
<keyword evidence="1" id="KW-0812">Transmembrane</keyword>
<evidence type="ECO:0000313" key="3">
    <source>
        <dbReference type="Proteomes" id="UP001642484"/>
    </source>
</evidence>
<feature type="non-terminal residue" evidence="2">
    <location>
        <position position="702"/>
    </location>
</feature>
<feature type="transmembrane region" description="Helical" evidence="1">
    <location>
        <begin position="274"/>
        <end position="302"/>
    </location>
</feature>
<gene>
    <name evidence="2" type="ORF">CCMP2556_LOCUS4885</name>
</gene>
<protein>
    <submittedName>
        <fullName evidence="2">Uncharacterized protein</fullName>
    </submittedName>
</protein>
<organism evidence="2 3">
    <name type="scientific">Durusdinium trenchii</name>
    <dbReference type="NCBI Taxonomy" id="1381693"/>
    <lineage>
        <taxon>Eukaryota</taxon>
        <taxon>Sar</taxon>
        <taxon>Alveolata</taxon>
        <taxon>Dinophyceae</taxon>
        <taxon>Suessiales</taxon>
        <taxon>Symbiodiniaceae</taxon>
        <taxon>Durusdinium</taxon>
    </lineage>
</organism>
<evidence type="ECO:0000313" key="2">
    <source>
        <dbReference type="EMBL" id="CAK8997530.1"/>
    </source>
</evidence>
<proteinExistence type="predicted"/>
<accession>A0ABP0I4L6</accession>
<dbReference type="Proteomes" id="UP001642484">
    <property type="component" value="Unassembled WGS sequence"/>
</dbReference>
<evidence type="ECO:0000256" key="1">
    <source>
        <dbReference type="SAM" id="Phobius"/>
    </source>
</evidence>
<keyword evidence="1" id="KW-0472">Membrane</keyword>
<keyword evidence="1" id="KW-1133">Transmembrane helix</keyword>
<name>A0ABP0I4L6_9DINO</name>
<sequence>MSSEFSESTRSDELNSSPQAKGWVALLPQSLCWTLMRYIIAFSIVFLSTAAALWDRDIGVARVYDKLLKAHAALFCIMIVSTGITGLGAMWLWWNASTAHILKASRFLVLNWFEGLFSLSIASSVLSRDSYHFFVWTALRLLGQFAELLLLQGLIQHRFQSIWPALNQPRLASCLPRMLQAEAVLLMVGSIGFCAVCAQSSDLEAEVSKAVVFAIVLEAAWILIPFLFLTWVLLVFITLYSVDRRLQAAERVERQKVGTPSSWPKALRRSRQRALLQGFGMAVTLLSTGTIVGLFAALLVGGRHDEKLITSIVIAQCVNLLLNTVGVFLFSRGYRLMWQSSEPLPYPTICTCTCQPKCFRLPKKWPQDPHWETKTKDLARRGLRLRDLLDFYRMLGKDVMPSYQPDLHTTNDVVRLAIIPMTSTSCSSYAQVVNGAEGVTPRKMVTHTWSNLFRDLLASVVADALDEHTFEPIAELLSDDAGVHVVEELLQAQGSIDETYWICAFAINQHSGICGANPRGDVDPATQLPHPICSCSLPKAFNDTPPLNDAGESIPCEMNKFDDMMAYLSSCDESFAEVVAVDASLELFGRAWCIAELAEGQRMGMAQSLKLRNKAVLLERQRSLENLKVEEMTASRPEDVEAILSKIRADVGYASFNRNLQKLIFDKNIGLVTAWKNADALQQMEELSHVLKWARLSTAVTD</sequence>
<feature type="transmembrane region" description="Helical" evidence="1">
    <location>
        <begin position="106"/>
        <end position="127"/>
    </location>
</feature>
<feature type="transmembrane region" description="Helical" evidence="1">
    <location>
        <begin position="308"/>
        <end position="330"/>
    </location>
</feature>
<keyword evidence="3" id="KW-1185">Reference proteome</keyword>
<reference evidence="2 3" key="1">
    <citation type="submission" date="2024-02" db="EMBL/GenBank/DDBJ databases">
        <authorList>
            <person name="Chen Y."/>
            <person name="Shah S."/>
            <person name="Dougan E. K."/>
            <person name="Thang M."/>
            <person name="Chan C."/>
        </authorList>
    </citation>
    <scope>NUCLEOTIDE SEQUENCE [LARGE SCALE GENOMIC DNA]</scope>
</reference>
<feature type="transmembrane region" description="Helical" evidence="1">
    <location>
        <begin position="35"/>
        <end position="54"/>
    </location>
</feature>
<feature type="transmembrane region" description="Helical" evidence="1">
    <location>
        <begin position="133"/>
        <end position="151"/>
    </location>
</feature>
<feature type="transmembrane region" description="Helical" evidence="1">
    <location>
        <begin position="221"/>
        <end position="242"/>
    </location>
</feature>
<comment type="caution">
    <text evidence="2">The sequence shown here is derived from an EMBL/GenBank/DDBJ whole genome shotgun (WGS) entry which is preliminary data.</text>
</comment>